<evidence type="ECO:0000313" key="4">
    <source>
        <dbReference type="EMBL" id="GAI23030.1"/>
    </source>
</evidence>
<dbReference type="EMBL" id="BARV01020053">
    <property type="protein sequence ID" value="GAI23030.1"/>
    <property type="molecule type" value="Genomic_DNA"/>
</dbReference>
<evidence type="ECO:0000256" key="1">
    <source>
        <dbReference type="ARBA" id="ARBA00004196"/>
    </source>
</evidence>
<comment type="subcellular location">
    <subcellularLocation>
        <location evidence="1">Cell envelope</location>
    </subcellularLocation>
</comment>
<dbReference type="Pfam" id="PF03480">
    <property type="entry name" value="DctP"/>
    <property type="match status" value="1"/>
</dbReference>
<dbReference type="NCBIfam" id="NF037995">
    <property type="entry name" value="TRAP_S1"/>
    <property type="match status" value="1"/>
</dbReference>
<dbReference type="GO" id="GO:0055085">
    <property type="term" value="P:transmembrane transport"/>
    <property type="evidence" value="ECO:0007669"/>
    <property type="project" value="InterPro"/>
</dbReference>
<dbReference type="InterPro" id="IPR038404">
    <property type="entry name" value="TRAP_DctP_sf"/>
</dbReference>
<dbReference type="PANTHER" id="PTHR33376">
    <property type="match status" value="1"/>
</dbReference>
<comment type="caution">
    <text evidence="4">The sequence shown here is derived from an EMBL/GenBank/DDBJ whole genome shotgun (WGS) entry which is preliminary data.</text>
</comment>
<sequence length="207" mass="22730">APRHMSLLVFKQLVEKNSDGAIVVEIYPAGQLGTEGEMTESVKLGTLEATRGGSFDIVAKELSVYMMPFLFKSPEDFVVIARGPIGDEIAEHGLEESVAIVATGDAGGLRQWTNNVRPITSPEDIKGLKMRTPPIESIIKIMEALGANPVSIPYAELYMALKTGVADGEENPLVNIGDKKFYEVQKYITMSNYQIHPDPFFVNAEWL</sequence>
<dbReference type="GO" id="GO:0030288">
    <property type="term" value="C:outer membrane-bounded periplasmic space"/>
    <property type="evidence" value="ECO:0007669"/>
    <property type="project" value="InterPro"/>
</dbReference>
<evidence type="ECO:0000256" key="3">
    <source>
        <dbReference type="ARBA" id="ARBA00022729"/>
    </source>
</evidence>
<dbReference type="PANTHER" id="PTHR33376:SF4">
    <property type="entry name" value="SIALIC ACID-BINDING PERIPLASMIC PROTEIN SIAP"/>
    <property type="match status" value="1"/>
</dbReference>
<accession>X1N877</accession>
<dbReference type="AlphaFoldDB" id="X1N877"/>
<protein>
    <recommendedName>
        <fullName evidence="5">SsuA/THI5-like domain-containing protein</fullName>
    </recommendedName>
</protein>
<dbReference type="Gene3D" id="3.40.190.170">
    <property type="entry name" value="Bacterial extracellular solute-binding protein, family 7"/>
    <property type="match status" value="1"/>
</dbReference>
<keyword evidence="2" id="KW-0813">Transport</keyword>
<dbReference type="InterPro" id="IPR004682">
    <property type="entry name" value="TRAP_DctP"/>
</dbReference>
<proteinExistence type="predicted"/>
<dbReference type="InterPro" id="IPR018389">
    <property type="entry name" value="DctP_fam"/>
</dbReference>
<dbReference type="NCBIfam" id="TIGR00787">
    <property type="entry name" value="dctP"/>
    <property type="match status" value="1"/>
</dbReference>
<organism evidence="4">
    <name type="scientific">marine sediment metagenome</name>
    <dbReference type="NCBI Taxonomy" id="412755"/>
    <lineage>
        <taxon>unclassified sequences</taxon>
        <taxon>metagenomes</taxon>
        <taxon>ecological metagenomes</taxon>
    </lineage>
</organism>
<name>X1N877_9ZZZZ</name>
<gene>
    <name evidence="4" type="ORF">S06H3_33578</name>
</gene>
<dbReference type="CDD" id="cd13603">
    <property type="entry name" value="PBP2_TRAP_Siap_TeaA_like"/>
    <property type="match status" value="1"/>
</dbReference>
<feature type="non-terminal residue" evidence="4">
    <location>
        <position position="1"/>
    </location>
</feature>
<reference evidence="4" key="1">
    <citation type="journal article" date="2014" name="Front. Microbiol.">
        <title>High frequency of phylogenetically diverse reductive dehalogenase-homologous genes in deep subseafloor sedimentary metagenomes.</title>
        <authorList>
            <person name="Kawai M."/>
            <person name="Futagami T."/>
            <person name="Toyoda A."/>
            <person name="Takaki Y."/>
            <person name="Nishi S."/>
            <person name="Hori S."/>
            <person name="Arai W."/>
            <person name="Tsubouchi T."/>
            <person name="Morono Y."/>
            <person name="Uchiyama I."/>
            <person name="Ito T."/>
            <person name="Fujiyama A."/>
            <person name="Inagaki F."/>
            <person name="Takami H."/>
        </authorList>
    </citation>
    <scope>NUCLEOTIDE SEQUENCE</scope>
    <source>
        <strain evidence="4">Expedition CK06-06</strain>
    </source>
</reference>
<keyword evidence="3" id="KW-0732">Signal</keyword>
<evidence type="ECO:0000256" key="2">
    <source>
        <dbReference type="ARBA" id="ARBA00022448"/>
    </source>
</evidence>
<evidence type="ECO:0008006" key="5">
    <source>
        <dbReference type="Google" id="ProtNLM"/>
    </source>
</evidence>